<dbReference type="AlphaFoldDB" id="A0A162ZWJ3"/>
<dbReference type="RefSeq" id="WP_066314950.1">
    <property type="nucleotide sequence ID" value="NZ_LQRT01000019.1"/>
</dbReference>
<evidence type="ECO:0000313" key="2">
    <source>
        <dbReference type="EMBL" id="KZS40083.1"/>
    </source>
</evidence>
<sequence length="210" mass="24755">MKQILLYTFIIFLFSCKPEVKNSKAIESMEKQLIEMEKKREEMEKRLKRDDSLLAEIQIAIEKNKFVPDVTVIDEKYSLNPFKLEKPILKNLFRSQYSSVDTTLFNNRHVDNQIDTVFTFKYGSSFIEIYKNSSEEFIKNGFSNSDTLNLNRGLRYGMSKTDFLKLLSNKDSISNSHNNFRIQNPEIVQNVDLKFVNSKLEYIHFEGYLD</sequence>
<keyword evidence="1" id="KW-0175">Coiled coil</keyword>
<feature type="coiled-coil region" evidence="1">
    <location>
        <begin position="26"/>
        <end position="53"/>
    </location>
</feature>
<dbReference type="OrthoDB" id="1447344at2"/>
<dbReference type="Proteomes" id="UP000076715">
    <property type="component" value="Unassembled WGS sequence"/>
</dbReference>
<dbReference type="EMBL" id="LQRT01000019">
    <property type="protein sequence ID" value="KZS40083.1"/>
    <property type="molecule type" value="Genomic_DNA"/>
</dbReference>
<dbReference type="PROSITE" id="PS51257">
    <property type="entry name" value="PROKAR_LIPOPROTEIN"/>
    <property type="match status" value="1"/>
</dbReference>
<reference evidence="2 3" key="1">
    <citation type="submission" date="2016-01" db="EMBL/GenBank/DDBJ databases">
        <title>The draft genome sequence of Aquimarina sp. RZW4-3-2.</title>
        <authorList>
            <person name="Wang Y."/>
        </authorList>
    </citation>
    <scope>NUCLEOTIDE SEQUENCE [LARGE SCALE GENOMIC DNA]</scope>
    <source>
        <strain evidence="2 3">RZW4-3-2</strain>
    </source>
</reference>
<gene>
    <name evidence="2" type="ORF">AWE51_25440</name>
</gene>
<name>A0A162ZWJ3_9FLAO</name>
<accession>A0A162ZWJ3</accession>
<protein>
    <submittedName>
        <fullName evidence="2">Uncharacterized protein</fullName>
    </submittedName>
</protein>
<proteinExistence type="predicted"/>
<evidence type="ECO:0000256" key="1">
    <source>
        <dbReference type="SAM" id="Coils"/>
    </source>
</evidence>
<dbReference type="STRING" id="1642818.AWE51_25440"/>
<comment type="caution">
    <text evidence="2">The sequence shown here is derived from an EMBL/GenBank/DDBJ whole genome shotgun (WGS) entry which is preliminary data.</text>
</comment>
<organism evidence="2 3">
    <name type="scientific">Aquimarina aggregata</name>
    <dbReference type="NCBI Taxonomy" id="1642818"/>
    <lineage>
        <taxon>Bacteria</taxon>
        <taxon>Pseudomonadati</taxon>
        <taxon>Bacteroidota</taxon>
        <taxon>Flavobacteriia</taxon>
        <taxon>Flavobacteriales</taxon>
        <taxon>Flavobacteriaceae</taxon>
        <taxon>Aquimarina</taxon>
    </lineage>
</organism>
<keyword evidence="3" id="KW-1185">Reference proteome</keyword>
<evidence type="ECO:0000313" key="3">
    <source>
        <dbReference type="Proteomes" id="UP000076715"/>
    </source>
</evidence>